<sequence>MKYRFPVVFLALVLGGCSSQPSPRAFCPPMHEWDKAFQAEMAAEIRAHWQECPALLQSAMQLVELHKACNIQ</sequence>
<proteinExistence type="predicted"/>
<dbReference type="EMBL" id="BAQC01000038">
    <property type="protein sequence ID" value="GBR53962.1"/>
    <property type="molecule type" value="Genomic_DNA"/>
</dbReference>
<protein>
    <recommendedName>
        <fullName evidence="3">Lipoprotein</fullName>
    </recommendedName>
</protein>
<keyword evidence="2" id="KW-1185">Reference proteome</keyword>
<evidence type="ECO:0008006" key="3">
    <source>
        <dbReference type="Google" id="ProtNLM"/>
    </source>
</evidence>
<organism evidence="1 2">
    <name type="scientific">Neokomagataea thailandica NBRC 106555</name>
    <dbReference type="NCBI Taxonomy" id="1223520"/>
    <lineage>
        <taxon>Bacteria</taxon>
        <taxon>Pseudomonadati</taxon>
        <taxon>Pseudomonadota</taxon>
        <taxon>Alphaproteobacteria</taxon>
        <taxon>Acetobacterales</taxon>
        <taxon>Acetobacteraceae</taxon>
        <taxon>Neokomagataea</taxon>
    </lineage>
</organism>
<reference evidence="1 2" key="1">
    <citation type="submission" date="2013-04" db="EMBL/GenBank/DDBJ databases">
        <title>The genome sequencing project of 58 acetic acid bacteria.</title>
        <authorList>
            <person name="Okamoto-Kainuma A."/>
            <person name="Ishikawa M."/>
            <person name="Umino S."/>
            <person name="Koizumi Y."/>
            <person name="Shiwa Y."/>
            <person name="Yoshikawa H."/>
            <person name="Matsutani M."/>
            <person name="Matsushita K."/>
        </authorList>
    </citation>
    <scope>NUCLEOTIDE SEQUENCE [LARGE SCALE GENOMIC DNA]</scope>
    <source>
        <strain evidence="1 2">NBRC 106555</strain>
    </source>
</reference>
<name>A0ABQ0QR54_9PROT</name>
<evidence type="ECO:0000313" key="1">
    <source>
        <dbReference type="EMBL" id="GBR53962.1"/>
    </source>
</evidence>
<accession>A0ABQ0QR54</accession>
<gene>
    <name evidence="1" type="ORF">AA106555_1505</name>
</gene>
<dbReference type="Proteomes" id="UP001062632">
    <property type="component" value="Unassembled WGS sequence"/>
</dbReference>
<evidence type="ECO:0000313" key="2">
    <source>
        <dbReference type="Proteomes" id="UP001062632"/>
    </source>
</evidence>
<dbReference type="PROSITE" id="PS51257">
    <property type="entry name" value="PROKAR_LIPOPROTEIN"/>
    <property type="match status" value="1"/>
</dbReference>
<comment type="caution">
    <text evidence="1">The sequence shown here is derived from an EMBL/GenBank/DDBJ whole genome shotgun (WGS) entry which is preliminary data.</text>
</comment>